<accession>A0A433RRZ3</accession>
<dbReference type="Pfam" id="PF06949">
    <property type="entry name" value="DUF1292"/>
    <property type="match status" value="2"/>
</dbReference>
<keyword evidence="3" id="KW-1185">Reference proteome</keyword>
<comment type="similarity">
    <text evidence="1">Belongs to the UPF0473 family.</text>
</comment>
<evidence type="ECO:0000256" key="1">
    <source>
        <dbReference type="ARBA" id="ARBA00008439"/>
    </source>
</evidence>
<dbReference type="AlphaFoldDB" id="A0A433RRZ3"/>
<protein>
    <submittedName>
        <fullName evidence="2">Uncharacterized protein</fullName>
    </submittedName>
</protein>
<proteinExistence type="inferred from homology"/>
<dbReference type="Proteomes" id="UP000288623">
    <property type="component" value="Unassembled WGS sequence"/>
</dbReference>
<dbReference type="RefSeq" id="WP_233600588.1">
    <property type="nucleotide sequence ID" value="NZ_JTFC01000032.1"/>
</dbReference>
<evidence type="ECO:0000313" key="2">
    <source>
        <dbReference type="EMBL" id="RUS54393.1"/>
    </source>
</evidence>
<dbReference type="InterPro" id="IPR009711">
    <property type="entry name" value="UPF0473"/>
</dbReference>
<comment type="caution">
    <text evidence="2">The sequence shown here is derived from an EMBL/GenBank/DDBJ whole genome shotgun (WGS) entry which is preliminary data.</text>
</comment>
<sequence>MAEHNHEHLVAVDENGNEIVFAVIERFEANDKNFILFAEEKEGGSEVQAAVIVVDAEGNEDLQPIESPEDQAAVAEVLERLSNGVDEEASAEHIVAVDDNGNEIKFVVIARFTVGEKTYVAFVEEEVEEPELQVAIITENEAGEQGLAPIESDEEFEKVQEILSEILSGHED</sequence>
<gene>
    <name evidence="2" type="ORF">QI30_13320</name>
</gene>
<organism evidence="2 3">
    <name type="scientific">Candidatus Kurthia intestinigallinarum</name>
    <dbReference type="NCBI Taxonomy" id="1562256"/>
    <lineage>
        <taxon>Bacteria</taxon>
        <taxon>Bacillati</taxon>
        <taxon>Bacillota</taxon>
        <taxon>Bacilli</taxon>
        <taxon>Bacillales</taxon>
        <taxon>Caryophanaceae</taxon>
        <taxon>Kurthia</taxon>
    </lineage>
</organism>
<dbReference type="PANTHER" id="PTHR40066">
    <property type="entry name" value="UPF0473 PROTEIN CBO2561/CLC_2432"/>
    <property type="match status" value="1"/>
</dbReference>
<dbReference type="PANTHER" id="PTHR40066:SF1">
    <property type="entry name" value="UPF0473 PROTEIN CBO2561_CLC_2432"/>
    <property type="match status" value="1"/>
</dbReference>
<evidence type="ECO:0000313" key="3">
    <source>
        <dbReference type="Proteomes" id="UP000288623"/>
    </source>
</evidence>
<dbReference type="EMBL" id="JTFC01000032">
    <property type="protein sequence ID" value="RUS54393.1"/>
    <property type="molecule type" value="Genomic_DNA"/>
</dbReference>
<name>A0A433RRZ3_9BACL</name>
<reference evidence="2 3" key="1">
    <citation type="submission" date="2014-11" db="EMBL/GenBank/DDBJ databases">
        <title>Genome sequence and analysis of novel Kurthia sp.</title>
        <authorList>
            <person name="Lawson J.N."/>
            <person name="Gonzalez J.E."/>
            <person name="Rinauldi L."/>
            <person name="Xuan Z."/>
            <person name="Firman A."/>
            <person name="Shaddox L."/>
            <person name="Trudeau A."/>
            <person name="Shah S."/>
            <person name="Reiman D."/>
        </authorList>
    </citation>
    <scope>NUCLEOTIDE SEQUENCE [LARGE SCALE GENOMIC DNA]</scope>
    <source>
        <strain evidence="2 3">3B1D</strain>
    </source>
</reference>